<comment type="caution">
    <text evidence="1">The sequence shown here is derived from an EMBL/GenBank/DDBJ whole genome shotgun (WGS) entry which is preliminary data.</text>
</comment>
<evidence type="ECO:0000313" key="1">
    <source>
        <dbReference type="EMBL" id="MET3600725.1"/>
    </source>
</evidence>
<keyword evidence="2" id="KW-1185">Reference proteome</keyword>
<evidence type="ECO:0000313" key="2">
    <source>
        <dbReference type="Proteomes" id="UP001549164"/>
    </source>
</evidence>
<proteinExistence type="predicted"/>
<dbReference type="EMBL" id="JBEPLY010000009">
    <property type="protein sequence ID" value="MET3600725.1"/>
    <property type="molecule type" value="Genomic_DNA"/>
</dbReference>
<dbReference type="RefSeq" id="WP_354434611.1">
    <property type="nucleotide sequence ID" value="NZ_JBEPLY010000009.1"/>
</dbReference>
<accession>A0ABV2ICT0</accession>
<reference evidence="1 2" key="1">
    <citation type="submission" date="2024-06" db="EMBL/GenBank/DDBJ databases">
        <title>Genomic Encyclopedia of Type Strains, Phase IV (KMG-IV): sequencing the most valuable type-strain genomes for metagenomic binning, comparative biology and taxonomic classification.</title>
        <authorList>
            <person name="Goeker M."/>
        </authorList>
    </citation>
    <scope>NUCLEOTIDE SEQUENCE [LARGE SCALE GENOMIC DNA]</scope>
    <source>
        <strain evidence="1 2">DSM 28102</strain>
    </source>
</reference>
<organism evidence="1 2">
    <name type="scientific">Martelella mangrovi</name>
    <dbReference type="NCBI Taxonomy" id="1397477"/>
    <lineage>
        <taxon>Bacteria</taxon>
        <taxon>Pseudomonadati</taxon>
        <taxon>Pseudomonadota</taxon>
        <taxon>Alphaproteobacteria</taxon>
        <taxon>Hyphomicrobiales</taxon>
        <taxon>Aurantimonadaceae</taxon>
        <taxon>Martelella</taxon>
    </lineage>
</organism>
<name>A0ABV2ICT0_9HYPH</name>
<sequence>MGQLSESDFEGFEQPDWDSLLDKRDYIHTLIDHVEWDAQLRAIRLLLGRNRKSREEASEFIKRDGEELKSYKGSHHDHYVDQHVDLIHDSIYEDAAESMAAIGMIAPMVESILCQAMAALGYMYQKKNMAPRRTSVGRGRIKAGAHGMFAGTGSSI</sequence>
<dbReference type="Proteomes" id="UP001549164">
    <property type="component" value="Unassembled WGS sequence"/>
</dbReference>
<protein>
    <submittedName>
        <fullName evidence="1">Uncharacterized protein</fullName>
    </submittedName>
</protein>
<gene>
    <name evidence="1" type="ORF">ABID12_002676</name>
</gene>